<keyword evidence="6 15" id="KW-0732">Signal</keyword>
<organism evidence="18 19">
    <name type="scientific">Acetobacter tropicalis</name>
    <dbReference type="NCBI Taxonomy" id="104102"/>
    <lineage>
        <taxon>Bacteria</taxon>
        <taxon>Pseudomonadati</taxon>
        <taxon>Pseudomonadota</taxon>
        <taxon>Alphaproteobacteria</taxon>
        <taxon>Acetobacterales</taxon>
        <taxon>Acetobacteraceae</taxon>
        <taxon>Acetobacter</taxon>
    </lineage>
</organism>
<keyword evidence="7" id="KW-0408">Iron</keyword>
<evidence type="ECO:0000313" key="19">
    <source>
        <dbReference type="Proteomes" id="UP000029448"/>
    </source>
</evidence>
<feature type="signal peptide" evidence="15">
    <location>
        <begin position="1"/>
        <end position="23"/>
    </location>
</feature>
<dbReference type="PANTHER" id="PTHR32552:SF89">
    <property type="entry name" value="CATECHOLATE SIDEROPHORE RECEPTOR FIU"/>
    <property type="match status" value="1"/>
</dbReference>
<evidence type="ECO:0000256" key="13">
    <source>
        <dbReference type="RuleBase" id="RU003357"/>
    </source>
</evidence>
<protein>
    <submittedName>
        <fullName evidence="18">TonB-dependent receptor</fullName>
    </submittedName>
</protein>
<keyword evidence="18" id="KW-0675">Receptor</keyword>
<evidence type="ECO:0000259" key="16">
    <source>
        <dbReference type="Pfam" id="PF00593"/>
    </source>
</evidence>
<keyword evidence="3 12" id="KW-1134">Transmembrane beta strand</keyword>
<evidence type="ECO:0000313" key="18">
    <source>
        <dbReference type="EMBL" id="KGB25235.1"/>
    </source>
</evidence>
<evidence type="ECO:0000256" key="12">
    <source>
        <dbReference type="PROSITE-ProRule" id="PRU01360"/>
    </source>
</evidence>
<evidence type="ECO:0000256" key="7">
    <source>
        <dbReference type="ARBA" id="ARBA00023004"/>
    </source>
</evidence>
<keyword evidence="19" id="KW-1185">Reference proteome</keyword>
<dbReference type="EMBL" id="JOKM01000021">
    <property type="protein sequence ID" value="KGB25235.1"/>
    <property type="molecule type" value="Genomic_DNA"/>
</dbReference>
<feature type="domain" description="TonB-dependent receptor-like beta-barrel" evidence="16">
    <location>
        <begin position="404"/>
        <end position="856"/>
    </location>
</feature>
<evidence type="ECO:0000256" key="9">
    <source>
        <dbReference type="ARBA" id="ARBA00023077"/>
    </source>
</evidence>
<dbReference type="Proteomes" id="UP000029448">
    <property type="component" value="Unassembled WGS sequence"/>
</dbReference>
<dbReference type="InterPro" id="IPR036942">
    <property type="entry name" value="Beta-barrel_TonB_sf"/>
</dbReference>
<dbReference type="SUPFAM" id="SSF56935">
    <property type="entry name" value="Porins"/>
    <property type="match status" value="1"/>
</dbReference>
<keyword evidence="2 12" id="KW-0813">Transport</keyword>
<dbReference type="InterPro" id="IPR037066">
    <property type="entry name" value="Plug_dom_sf"/>
</dbReference>
<feature type="region of interest" description="Disordered" evidence="14">
    <location>
        <begin position="66"/>
        <end position="107"/>
    </location>
</feature>
<evidence type="ECO:0000256" key="2">
    <source>
        <dbReference type="ARBA" id="ARBA00022448"/>
    </source>
</evidence>
<evidence type="ECO:0000256" key="14">
    <source>
        <dbReference type="SAM" id="MobiDB-lite"/>
    </source>
</evidence>
<feature type="compositionally biased region" description="Low complexity" evidence="14">
    <location>
        <begin position="139"/>
        <end position="152"/>
    </location>
</feature>
<feature type="region of interest" description="Disordered" evidence="14">
    <location>
        <begin position="133"/>
        <end position="162"/>
    </location>
</feature>
<evidence type="ECO:0000256" key="4">
    <source>
        <dbReference type="ARBA" id="ARBA00022496"/>
    </source>
</evidence>
<keyword evidence="4" id="KW-0410">Iron transport</keyword>
<evidence type="ECO:0000256" key="10">
    <source>
        <dbReference type="ARBA" id="ARBA00023136"/>
    </source>
</evidence>
<dbReference type="AlphaFoldDB" id="A0A094YTD5"/>
<evidence type="ECO:0000256" key="3">
    <source>
        <dbReference type="ARBA" id="ARBA00022452"/>
    </source>
</evidence>
<evidence type="ECO:0000256" key="1">
    <source>
        <dbReference type="ARBA" id="ARBA00004571"/>
    </source>
</evidence>
<dbReference type="GO" id="GO:0015344">
    <property type="term" value="F:siderophore uptake transmembrane transporter activity"/>
    <property type="evidence" value="ECO:0007669"/>
    <property type="project" value="TreeGrafter"/>
</dbReference>
<dbReference type="GeneID" id="89477653"/>
<dbReference type="PANTHER" id="PTHR32552">
    <property type="entry name" value="FERRICHROME IRON RECEPTOR-RELATED"/>
    <property type="match status" value="1"/>
</dbReference>
<evidence type="ECO:0000256" key="6">
    <source>
        <dbReference type="ARBA" id="ARBA00022729"/>
    </source>
</evidence>
<proteinExistence type="inferred from homology"/>
<keyword evidence="10 12" id="KW-0472">Membrane</keyword>
<evidence type="ECO:0000256" key="15">
    <source>
        <dbReference type="SAM" id="SignalP"/>
    </source>
</evidence>
<feature type="domain" description="TonB-dependent receptor plug" evidence="17">
    <location>
        <begin position="184"/>
        <end position="284"/>
    </location>
</feature>
<keyword evidence="9 13" id="KW-0798">TonB box</keyword>
<evidence type="ECO:0000256" key="8">
    <source>
        <dbReference type="ARBA" id="ARBA00023065"/>
    </source>
</evidence>
<dbReference type="PATRIC" id="fig|104102.7.peg.910"/>
<dbReference type="GO" id="GO:0009279">
    <property type="term" value="C:cell outer membrane"/>
    <property type="evidence" value="ECO:0007669"/>
    <property type="project" value="UniProtKB-SubCell"/>
</dbReference>
<dbReference type="Pfam" id="PF07715">
    <property type="entry name" value="Plug"/>
    <property type="match status" value="1"/>
</dbReference>
<dbReference type="PROSITE" id="PS52016">
    <property type="entry name" value="TONB_DEPENDENT_REC_3"/>
    <property type="match status" value="1"/>
</dbReference>
<dbReference type="InterPro" id="IPR000531">
    <property type="entry name" value="Beta-barrel_TonB"/>
</dbReference>
<keyword evidence="8" id="KW-0406">Ion transport</keyword>
<evidence type="ECO:0000256" key="11">
    <source>
        <dbReference type="ARBA" id="ARBA00023237"/>
    </source>
</evidence>
<evidence type="ECO:0000259" key="17">
    <source>
        <dbReference type="Pfam" id="PF07715"/>
    </source>
</evidence>
<accession>A0A094YTD5</accession>
<comment type="subcellular location">
    <subcellularLocation>
        <location evidence="1 12">Cell outer membrane</location>
        <topology evidence="1 12">Multi-pass membrane protein</topology>
    </subcellularLocation>
</comment>
<dbReference type="RefSeq" id="WP_035378426.1">
    <property type="nucleotide sequence ID" value="NZ_JACAOJ010000086.1"/>
</dbReference>
<dbReference type="STRING" id="104102.AtDm6_0916"/>
<gene>
    <name evidence="18" type="ORF">AtDm6_0916</name>
</gene>
<dbReference type="Gene3D" id="2.40.170.20">
    <property type="entry name" value="TonB-dependent receptor, beta-barrel domain"/>
    <property type="match status" value="1"/>
</dbReference>
<comment type="caution">
    <text evidence="18">The sequence shown here is derived from an EMBL/GenBank/DDBJ whole genome shotgun (WGS) entry which is preliminary data.</text>
</comment>
<dbReference type="Gene3D" id="2.170.130.10">
    <property type="entry name" value="TonB-dependent receptor, plug domain"/>
    <property type="match status" value="1"/>
</dbReference>
<reference evidence="18 19" key="1">
    <citation type="submission" date="2014-06" db="EMBL/GenBank/DDBJ databases">
        <title>Functional and comparative genomic analyses of the Drosophila gut microbiota identify candidate symbiosis factors.</title>
        <authorList>
            <person name="Newell P.D."/>
            <person name="Chaston J.M."/>
            <person name="Douglas A.E."/>
        </authorList>
    </citation>
    <scope>NUCLEOTIDE SEQUENCE [LARGE SCALE GENOMIC DNA]</scope>
    <source>
        <strain evidence="18 19">DmCS_006</strain>
    </source>
</reference>
<keyword evidence="11 12" id="KW-0998">Cell outer membrane</keyword>
<comment type="similarity">
    <text evidence="12 13">Belongs to the TonB-dependent receptor family.</text>
</comment>
<sequence length="906" mass="95984">MLMRPTARFRLLTSAVLSSVALAGDISGFPGMALAAAQPAASGAASAATQGSAGSASAEAASGAAAPTRSYGGASVTSAASSSGAVPSAVSSSSGQGTGPAAAVSAQGGQAASPAGAASAGQAAVTPAHRQGYAARNGSTRQSARSAQARQAPPGSAQAEGVEHVEVTADPVALHAGGGMIRPQTVPQSVSVIGSDYIARQAPSATAYDLVSVLPGANVSSSDPLGFSPQTNISVRGLNGDAIGYVLEGMPLNDIAYYTGYPSQFADSENYESVALAQGSADIESPVLNAAGGLMNLRFRTPAEKAGGMVNVSYGSYDTNREFIRLDSGEIGKTGLRGFVSYSHGAADNWRGPGRDERQHVDFKLLKTWGRQNSVALLGSWNQAIDSYYPQATKESWAEDGIHGANNLARHYNLQNDAQGTDYWRLYRQPERTLYLAAPVELHMAHGLTWRTTPYAQGAYGNAPGGTTIPTSGLWNGNQLLPDSFTLPSTQDGMATVRADYTQRSYRSGFTTALEWRHGPNTLTAGYWYDYSDDAEYQSFTPVSENGNARDIWGGSHGTSLTLADGSLFRAVNNHTISQTNALFVSDSLSLLHDKLLLSAGFKEVMLTRNGTNAMPGSAYHANTNTAVPLPRLAVRYQITPHHQVFFNTTTNFRTPAETALYSAYDPQSGALSMQGATNVKNEYSISEELGYRYADDLLVGSLMLFNYNFTNRQIETLGVINGSYVSSTLNAGGQTSRGVDVELGLRPWHHFSPYVSGEYLHATIDNDLMSGGDLLPTRGKRAVRSPTLQAAAGLTYDDGHAFGVFTVKYTGHQYATFMNDERMPDYVTANMAVGYRFNDASFLHRPELRMNFINITNQHYLSGVADPTSNAKDTTGRYGTTIAGESPDYYIGGGFAALFTASTGF</sequence>
<dbReference type="InterPro" id="IPR012910">
    <property type="entry name" value="Plug_dom"/>
</dbReference>
<name>A0A094YTD5_9PROT</name>
<dbReference type="Pfam" id="PF00593">
    <property type="entry name" value="TonB_dep_Rec_b-barrel"/>
    <property type="match status" value="1"/>
</dbReference>
<keyword evidence="5 12" id="KW-0812">Transmembrane</keyword>
<feature type="chain" id="PRO_5001911834" evidence="15">
    <location>
        <begin position="24"/>
        <end position="906"/>
    </location>
</feature>
<dbReference type="InterPro" id="IPR039426">
    <property type="entry name" value="TonB-dep_rcpt-like"/>
</dbReference>
<evidence type="ECO:0000256" key="5">
    <source>
        <dbReference type="ARBA" id="ARBA00022692"/>
    </source>
</evidence>